<evidence type="ECO:0000256" key="6">
    <source>
        <dbReference type="ARBA" id="ARBA00022801"/>
    </source>
</evidence>
<feature type="domain" description="Aminopeptidase N-like N-terminal" evidence="15">
    <location>
        <begin position="12"/>
        <end position="184"/>
    </location>
</feature>
<comment type="catalytic activity">
    <reaction evidence="1">
        <text>Release of an N-terminal amino acid, Xaa-|-Yaa- from a peptide, amide or arylamide. Xaa is preferably Ala, but may be most amino acids including Pro (slow action). When a terminal hydrophobic residue is followed by a prolyl residue, the two may be released as an intact Xaa-Pro dipeptide.</text>
        <dbReference type="EC" id="3.4.11.2"/>
    </reaction>
</comment>
<dbReference type="GO" id="GO:0008270">
    <property type="term" value="F:zinc ion binding"/>
    <property type="evidence" value="ECO:0007669"/>
    <property type="project" value="UniProtKB-UniRule"/>
</dbReference>
<organism evidence="16 17">
    <name type="scientific">Candidatus Saccharimonas aalborgensis</name>
    <dbReference type="NCBI Taxonomy" id="1332188"/>
    <lineage>
        <taxon>Bacteria</taxon>
        <taxon>Candidatus Saccharimonadota</taxon>
        <taxon>Candidatus Saccharimonadia</taxon>
        <taxon>Candidatus Saccharimonadales</taxon>
        <taxon>Candidatus Saccharimonadaceae</taxon>
        <taxon>Candidatus Saccharimonas</taxon>
    </lineage>
</organism>
<dbReference type="InterPro" id="IPR014782">
    <property type="entry name" value="Peptidase_M1_dom"/>
</dbReference>
<dbReference type="Pfam" id="PF17900">
    <property type="entry name" value="Peptidase_M1_N"/>
    <property type="match status" value="1"/>
</dbReference>
<dbReference type="AlphaFoldDB" id="R4PLS7"/>
<dbReference type="SUPFAM" id="SSF63737">
    <property type="entry name" value="Leukotriene A4 hydrolase N-terminal domain"/>
    <property type="match status" value="1"/>
</dbReference>
<evidence type="ECO:0000256" key="7">
    <source>
        <dbReference type="ARBA" id="ARBA00022833"/>
    </source>
</evidence>
<feature type="site" description="Transition state stabilizer" evidence="11">
    <location>
        <position position="381"/>
    </location>
</feature>
<dbReference type="Pfam" id="PF11838">
    <property type="entry name" value="ERAP1_C"/>
    <property type="match status" value="1"/>
</dbReference>
<keyword evidence="3 12" id="KW-0031">Aminopeptidase</keyword>
<evidence type="ECO:0000259" key="13">
    <source>
        <dbReference type="Pfam" id="PF01433"/>
    </source>
</evidence>
<evidence type="ECO:0000256" key="8">
    <source>
        <dbReference type="ARBA" id="ARBA00023049"/>
    </source>
</evidence>
<evidence type="ECO:0000256" key="5">
    <source>
        <dbReference type="ARBA" id="ARBA00022723"/>
    </source>
</evidence>
<feature type="domain" description="ERAP1-like C-terminal" evidence="14">
    <location>
        <begin position="508"/>
        <end position="816"/>
    </location>
</feature>
<dbReference type="InterPro" id="IPR024571">
    <property type="entry name" value="ERAP1-like_C_dom"/>
</dbReference>
<sequence length="840" mass="94925">MQAVNHLISQFVPESYNLSLILDRASHEAHGHVVISGSSVNGTIALHAKDMAIDHVMLDGQPASHSFGKDDELTIGSSALSPGKHVIEIEYHFTITELAHGMYVSRYKENGVEKELFATQLESHYAREVLPCVDEPEAKAVFTVDITTARGSTVLSNMPATHYEHSNEVTTTYFEPSPRMSSYLLAIAVGEFHKLSRLSTTGVEVNIWAVPTQPATALEYPLEQAIKCIDFYDDYFGVPYPLPKSDHLALPDFGGGAAAMENWGLVTYRQDYLLADPSMTSVESKQMIAKTIAHEISHQWFGNLVTMKWWNDLWLNESFANVMEYIALDHLYPEWQMWLDCSTYENVLALRRDSIDGVQSVQIDVNHPSEIQSIFDGAIVYAKGGRLMRMLHAYVGEEAFRSGLKLYFSRHQYANTTGDDLWNALAETSGKDVVGFMHTWISQPGYPVVSASLADGELTLTQRQFFIGPHQASTRLWPIPLGAQNESIPHTLSEPSLTIPYSDTSLRLNQDDSAHFITHYDKGLFDKLLSDVRSGNLSVLGRAQLLHEQTLLVRGGLLSSDTLIDLLEAYVNEDDEYVWDMMAVAIGELKKFVDTNEAAEHQLRTFVGRLARQQYEQLGWQKKPDESLTRTKLRTTIISCMLYSEDTEVIAEAIRQYRSSSIDQLDPELRGLIISTVVRHDHRPDDIDALIQDYSATINPELQHDICGALTSSRDHDTLLRLIGLLKDTKVIRLQDTVSWFVSLLRNRFSRQEVWDWMRREWPWIGEMYFSEKSYDSFPKYAAMCLMTASQLDEFTAFFTPMRDDPSLTRAIDMGIVDLTARVELIEKDGPAVIARLAQL</sequence>
<dbReference type="PANTHER" id="PTHR11533:SF174">
    <property type="entry name" value="PUROMYCIN-SENSITIVE AMINOPEPTIDASE-RELATED"/>
    <property type="match status" value="1"/>
</dbReference>
<dbReference type="MEROPS" id="M01.A24"/>
<evidence type="ECO:0000256" key="10">
    <source>
        <dbReference type="PIRSR" id="PIRSR634016-3"/>
    </source>
</evidence>
<feature type="binding site" evidence="10">
    <location>
        <position position="294"/>
    </location>
    <ligand>
        <name>Zn(2+)</name>
        <dbReference type="ChEBI" id="CHEBI:29105"/>
        <note>catalytic</note>
    </ligand>
</feature>
<dbReference type="GO" id="GO:0005615">
    <property type="term" value="C:extracellular space"/>
    <property type="evidence" value="ECO:0007669"/>
    <property type="project" value="TreeGrafter"/>
</dbReference>
<proteinExistence type="inferred from homology"/>
<keyword evidence="7 10" id="KW-0862">Zinc</keyword>
<gene>
    <name evidence="16" type="ORF">L336_0058</name>
</gene>
<dbReference type="GO" id="GO:0005737">
    <property type="term" value="C:cytoplasm"/>
    <property type="evidence" value="ECO:0007669"/>
    <property type="project" value="TreeGrafter"/>
</dbReference>
<feature type="binding site" evidence="10">
    <location>
        <position position="317"/>
    </location>
    <ligand>
        <name>Zn(2+)</name>
        <dbReference type="ChEBI" id="CHEBI:29105"/>
        <note>catalytic</note>
    </ligand>
</feature>
<dbReference type="CDD" id="cd09601">
    <property type="entry name" value="M1_APN-Q_like"/>
    <property type="match status" value="1"/>
</dbReference>
<dbReference type="InterPro" id="IPR050344">
    <property type="entry name" value="Peptidase_M1_aminopeptidases"/>
</dbReference>
<dbReference type="RefSeq" id="WP_015641220.1">
    <property type="nucleotide sequence ID" value="NC_021219.1"/>
</dbReference>
<dbReference type="Gene3D" id="1.25.50.20">
    <property type="match status" value="1"/>
</dbReference>
<dbReference type="STRING" id="1332188.L336_0058"/>
<dbReference type="Gene3D" id="2.60.40.1730">
    <property type="entry name" value="tricorn interacting facor f3 domain"/>
    <property type="match status" value="1"/>
</dbReference>
<dbReference type="Proteomes" id="UP000013893">
    <property type="component" value="Chromosome"/>
</dbReference>
<evidence type="ECO:0000313" key="17">
    <source>
        <dbReference type="Proteomes" id="UP000013893"/>
    </source>
</evidence>
<dbReference type="EMBL" id="CP005957">
    <property type="protein sequence ID" value="AGL61769.1"/>
    <property type="molecule type" value="Genomic_DNA"/>
</dbReference>
<dbReference type="FunFam" id="1.10.390.10:FF:000006">
    <property type="entry name" value="Puromycin-sensitive aminopeptidase"/>
    <property type="match status" value="1"/>
</dbReference>
<evidence type="ECO:0000256" key="2">
    <source>
        <dbReference type="ARBA" id="ARBA00010136"/>
    </source>
</evidence>
<dbReference type="InterPro" id="IPR045357">
    <property type="entry name" value="Aminopeptidase_N-like_N"/>
</dbReference>
<dbReference type="InterPro" id="IPR042097">
    <property type="entry name" value="Aminopeptidase_N-like_N_sf"/>
</dbReference>
<evidence type="ECO:0000259" key="15">
    <source>
        <dbReference type="Pfam" id="PF17900"/>
    </source>
</evidence>
<dbReference type="Gene3D" id="2.60.40.1910">
    <property type="match status" value="1"/>
</dbReference>
<feature type="active site" description="Proton acceptor" evidence="9">
    <location>
        <position position="295"/>
    </location>
</feature>
<dbReference type="SUPFAM" id="SSF55486">
    <property type="entry name" value="Metalloproteases ('zincins'), catalytic domain"/>
    <property type="match status" value="1"/>
</dbReference>
<dbReference type="PRINTS" id="PR00756">
    <property type="entry name" value="ALADIPTASE"/>
</dbReference>
<dbReference type="InterPro" id="IPR027268">
    <property type="entry name" value="Peptidase_M4/M1_CTD_sf"/>
</dbReference>
<dbReference type="GO" id="GO:0016285">
    <property type="term" value="F:alanyl aminopeptidase activity"/>
    <property type="evidence" value="ECO:0007669"/>
    <property type="project" value="UniProtKB-EC"/>
</dbReference>
<dbReference type="InterPro" id="IPR034016">
    <property type="entry name" value="M1_APN-typ"/>
</dbReference>
<dbReference type="KEGG" id="saal:L336_0058"/>
<keyword evidence="17" id="KW-1185">Reference proteome</keyword>
<evidence type="ECO:0000256" key="12">
    <source>
        <dbReference type="RuleBase" id="RU364040"/>
    </source>
</evidence>
<feature type="domain" description="Peptidase M1 membrane alanine aminopeptidase" evidence="13">
    <location>
        <begin position="220"/>
        <end position="440"/>
    </location>
</feature>
<evidence type="ECO:0000256" key="11">
    <source>
        <dbReference type="PIRSR" id="PIRSR634016-4"/>
    </source>
</evidence>
<dbReference type="GO" id="GO:0042277">
    <property type="term" value="F:peptide binding"/>
    <property type="evidence" value="ECO:0007669"/>
    <property type="project" value="TreeGrafter"/>
</dbReference>
<evidence type="ECO:0000256" key="1">
    <source>
        <dbReference type="ARBA" id="ARBA00000098"/>
    </source>
</evidence>
<dbReference type="OrthoDB" id="100605at2"/>
<reference evidence="16 17" key="1">
    <citation type="journal article" date="2013" name="Nat. Biotechnol.">
        <title>Genome sequences of rare, uncultured bacteria obtained by differential coverage binning of multiple metagenomes.</title>
        <authorList>
            <person name="Albertsen M."/>
            <person name="Hugenholtz P."/>
            <person name="Skarshewski A."/>
            <person name="Nielsen K.L."/>
            <person name="Tyson G.W."/>
            <person name="Nielsen P.H."/>
        </authorList>
    </citation>
    <scope>NUCLEOTIDE SEQUENCE [LARGE SCALE GENOMIC DNA]</scope>
    <source>
        <strain evidence="16">TM71</strain>
    </source>
</reference>
<keyword evidence="4 12" id="KW-0645">Protease</keyword>
<evidence type="ECO:0000259" key="14">
    <source>
        <dbReference type="Pfam" id="PF11838"/>
    </source>
</evidence>
<dbReference type="PANTHER" id="PTHR11533">
    <property type="entry name" value="PROTEASE M1 ZINC METALLOPROTEASE"/>
    <property type="match status" value="1"/>
</dbReference>
<dbReference type="GO" id="GO:0070006">
    <property type="term" value="F:metalloaminopeptidase activity"/>
    <property type="evidence" value="ECO:0007669"/>
    <property type="project" value="TreeGrafter"/>
</dbReference>
<dbReference type="InterPro" id="IPR001930">
    <property type="entry name" value="Peptidase_M1"/>
</dbReference>
<evidence type="ECO:0000256" key="4">
    <source>
        <dbReference type="ARBA" id="ARBA00022670"/>
    </source>
</evidence>
<keyword evidence="6 12" id="KW-0378">Hydrolase</keyword>
<evidence type="ECO:0000313" key="16">
    <source>
        <dbReference type="EMBL" id="AGL61769.1"/>
    </source>
</evidence>
<dbReference type="GO" id="GO:0016020">
    <property type="term" value="C:membrane"/>
    <property type="evidence" value="ECO:0007669"/>
    <property type="project" value="TreeGrafter"/>
</dbReference>
<dbReference type="Pfam" id="PF01433">
    <property type="entry name" value="Peptidase_M1"/>
    <property type="match status" value="1"/>
</dbReference>
<keyword evidence="5 10" id="KW-0479">Metal-binding</keyword>
<evidence type="ECO:0000256" key="3">
    <source>
        <dbReference type="ARBA" id="ARBA00022438"/>
    </source>
</evidence>
<dbReference type="GO" id="GO:0043171">
    <property type="term" value="P:peptide catabolic process"/>
    <property type="evidence" value="ECO:0007669"/>
    <property type="project" value="TreeGrafter"/>
</dbReference>
<dbReference type="GO" id="GO:0006508">
    <property type="term" value="P:proteolysis"/>
    <property type="evidence" value="ECO:0007669"/>
    <property type="project" value="UniProtKB-KW"/>
</dbReference>
<name>R4PLS7_9BACT</name>
<feature type="binding site" evidence="10">
    <location>
        <position position="298"/>
    </location>
    <ligand>
        <name>Zn(2+)</name>
        <dbReference type="ChEBI" id="CHEBI:29105"/>
        <note>catalytic</note>
    </ligand>
</feature>
<dbReference type="PATRIC" id="fig|1332188.3.peg.59"/>
<dbReference type="EC" id="3.4.11.-" evidence="12"/>
<dbReference type="HOGENOM" id="CLU_003705_0_1_0"/>
<dbReference type="Gene3D" id="1.10.390.10">
    <property type="entry name" value="Neutral Protease Domain 2"/>
    <property type="match status" value="1"/>
</dbReference>
<evidence type="ECO:0000256" key="9">
    <source>
        <dbReference type="PIRSR" id="PIRSR634016-1"/>
    </source>
</evidence>
<comment type="cofactor">
    <cofactor evidence="10 12">
        <name>Zn(2+)</name>
        <dbReference type="ChEBI" id="CHEBI:29105"/>
    </cofactor>
    <text evidence="10 12">Binds 1 zinc ion per subunit.</text>
</comment>
<accession>R4PLS7</accession>
<comment type="similarity">
    <text evidence="2 12">Belongs to the peptidase M1 family.</text>
</comment>
<protein>
    <recommendedName>
        <fullName evidence="12">Aminopeptidase</fullName>
        <ecNumber evidence="12">3.4.11.-</ecNumber>
    </recommendedName>
</protein>
<keyword evidence="8 12" id="KW-0482">Metalloprotease</keyword>